<name>A0ABY7K8P0_9ACTN</name>
<gene>
    <name evidence="2" type="ORF">STRCI_001254</name>
</gene>
<dbReference type="RefSeq" id="WP_269657843.1">
    <property type="nucleotide sequence ID" value="NZ_CP114413.1"/>
</dbReference>
<dbReference type="EMBL" id="CP114413">
    <property type="protein sequence ID" value="WAZ20155.1"/>
    <property type="molecule type" value="Genomic_DNA"/>
</dbReference>
<sequence length="85" mass="9446">MVPTPGRIVMYGLSEDDARHITQQRAHHGVTGNFVREGDRYPAVVVRTFPGNPADVANPDGEDTHWANSRHEGDEPGTWAWPVRS</sequence>
<evidence type="ECO:0000313" key="3">
    <source>
        <dbReference type="Proteomes" id="UP001164439"/>
    </source>
</evidence>
<organism evidence="2 3">
    <name type="scientific">Streptomyces cinnabarinus</name>
    <dbReference type="NCBI Taxonomy" id="67287"/>
    <lineage>
        <taxon>Bacteria</taxon>
        <taxon>Bacillati</taxon>
        <taxon>Actinomycetota</taxon>
        <taxon>Actinomycetes</taxon>
        <taxon>Kitasatosporales</taxon>
        <taxon>Streptomycetaceae</taxon>
        <taxon>Streptomyces</taxon>
    </lineage>
</organism>
<keyword evidence="3" id="KW-1185">Reference proteome</keyword>
<feature type="region of interest" description="Disordered" evidence="1">
    <location>
        <begin position="52"/>
        <end position="85"/>
    </location>
</feature>
<feature type="compositionally biased region" description="Basic and acidic residues" evidence="1">
    <location>
        <begin position="62"/>
        <end position="74"/>
    </location>
</feature>
<reference evidence="2" key="1">
    <citation type="submission" date="2022-12" db="EMBL/GenBank/DDBJ databases">
        <authorList>
            <person name="Ruckert C."/>
            <person name="Busche T."/>
            <person name="Kalinowski J."/>
            <person name="Wittmann C."/>
        </authorList>
    </citation>
    <scope>NUCLEOTIDE SEQUENCE</scope>
    <source>
        <strain evidence="2">DSM 40467</strain>
    </source>
</reference>
<accession>A0ABY7K8P0</accession>
<protein>
    <submittedName>
        <fullName evidence="2">Uncharacterized protein</fullName>
    </submittedName>
</protein>
<evidence type="ECO:0000256" key="1">
    <source>
        <dbReference type="SAM" id="MobiDB-lite"/>
    </source>
</evidence>
<dbReference type="Proteomes" id="UP001164439">
    <property type="component" value="Chromosome"/>
</dbReference>
<evidence type="ECO:0000313" key="2">
    <source>
        <dbReference type="EMBL" id="WAZ20155.1"/>
    </source>
</evidence>
<proteinExistence type="predicted"/>